<keyword evidence="3" id="KW-0812">Transmembrane</keyword>
<feature type="signal peptide" evidence="4">
    <location>
        <begin position="1"/>
        <end position="30"/>
    </location>
</feature>
<evidence type="ECO:0000313" key="5">
    <source>
        <dbReference type="EMBL" id="CAD7078709.1"/>
    </source>
</evidence>
<evidence type="ECO:0008006" key="7">
    <source>
        <dbReference type="Google" id="ProtNLM"/>
    </source>
</evidence>
<sequence length="206" mass="23465">MTSRHWDSRLILLGVFVLLLVAFVPTDVHAEKEIPVTKFGQNVGGPTMTFLYCYSCGYRKAFEDYVNIIHEKYPEILITGANYDPPGIYLYLSKAVLLTKLILIIVIISSFDVFGVFGQVTPGWWRFCTENKLYACMMIFFVGNMLEAQLISSGAFEISFNDVPVWSKIQTGRIPAPQELFQIIDSHLQFSPNKIENPGFVKKNYE</sequence>
<evidence type="ECO:0000256" key="3">
    <source>
        <dbReference type="SAM" id="Phobius"/>
    </source>
</evidence>
<dbReference type="OrthoDB" id="60822at2759"/>
<organism evidence="5 6">
    <name type="scientific">Hermetia illucens</name>
    <name type="common">Black soldier fly</name>
    <dbReference type="NCBI Taxonomy" id="343691"/>
    <lineage>
        <taxon>Eukaryota</taxon>
        <taxon>Metazoa</taxon>
        <taxon>Ecdysozoa</taxon>
        <taxon>Arthropoda</taxon>
        <taxon>Hexapoda</taxon>
        <taxon>Insecta</taxon>
        <taxon>Pterygota</taxon>
        <taxon>Neoptera</taxon>
        <taxon>Endopterygota</taxon>
        <taxon>Diptera</taxon>
        <taxon>Brachycera</taxon>
        <taxon>Stratiomyomorpha</taxon>
        <taxon>Stratiomyidae</taxon>
        <taxon>Hermetiinae</taxon>
        <taxon>Hermetia</taxon>
    </lineage>
</organism>
<dbReference type="AlphaFoldDB" id="A0A7R8UDT5"/>
<keyword evidence="6" id="KW-1185">Reference proteome</keyword>
<dbReference type="NCBIfam" id="TIGR02174">
    <property type="entry name" value="CXXU_selWTH"/>
    <property type="match status" value="1"/>
</dbReference>
<dbReference type="FunCoup" id="A0A7R8UDT5">
    <property type="interactions" value="954"/>
</dbReference>
<keyword evidence="3" id="KW-1133">Transmembrane helix</keyword>
<feature type="chain" id="PRO_5030598291" description="SelT-like protein" evidence="4">
    <location>
        <begin position="31"/>
        <end position="206"/>
    </location>
</feature>
<keyword evidence="1 4" id="KW-0732">Signal</keyword>
<dbReference type="Proteomes" id="UP000594454">
    <property type="component" value="Chromosome 1"/>
</dbReference>
<gene>
    <name evidence="5" type="ORF">HERILL_LOCUS1963</name>
</gene>
<evidence type="ECO:0000313" key="6">
    <source>
        <dbReference type="Proteomes" id="UP000594454"/>
    </source>
</evidence>
<dbReference type="PANTHER" id="PTHR13544">
    <property type="entry name" value="SELENOPROTEIN T"/>
    <property type="match status" value="1"/>
</dbReference>
<evidence type="ECO:0000256" key="4">
    <source>
        <dbReference type="SAM" id="SignalP"/>
    </source>
</evidence>
<dbReference type="GO" id="GO:0005789">
    <property type="term" value="C:endoplasmic reticulum membrane"/>
    <property type="evidence" value="ECO:0007669"/>
    <property type="project" value="TreeGrafter"/>
</dbReference>
<evidence type="ECO:0000256" key="1">
    <source>
        <dbReference type="ARBA" id="ARBA00022729"/>
    </source>
</evidence>
<keyword evidence="3" id="KW-0472">Membrane</keyword>
<evidence type="ECO:0000256" key="2">
    <source>
        <dbReference type="ARBA" id="ARBA00023284"/>
    </source>
</evidence>
<dbReference type="Gene3D" id="3.40.30.10">
    <property type="entry name" value="Glutaredoxin"/>
    <property type="match status" value="1"/>
</dbReference>
<dbReference type="GO" id="GO:0004791">
    <property type="term" value="F:thioredoxin-disulfide reductase (NADPH) activity"/>
    <property type="evidence" value="ECO:0007669"/>
    <property type="project" value="TreeGrafter"/>
</dbReference>
<dbReference type="InParanoid" id="A0A7R8UDT5"/>
<dbReference type="InterPro" id="IPR011893">
    <property type="entry name" value="Selenoprotein_Rdx-typ"/>
</dbReference>
<keyword evidence="2" id="KW-0676">Redox-active center</keyword>
<accession>A0A7R8UDT5</accession>
<feature type="transmembrane region" description="Helical" evidence="3">
    <location>
        <begin position="101"/>
        <end position="121"/>
    </location>
</feature>
<proteinExistence type="predicted"/>
<dbReference type="InterPro" id="IPR036249">
    <property type="entry name" value="Thioredoxin-like_sf"/>
</dbReference>
<dbReference type="PANTHER" id="PTHR13544:SF0">
    <property type="entry name" value="THIOREDOXIN REDUCTASE-LIKE SELENOPROTEIN T"/>
    <property type="match status" value="1"/>
</dbReference>
<dbReference type="GO" id="GO:0045454">
    <property type="term" value="P:cell redox homeostasis"/>
    <property type="evidence" value="ECO:0007669"/>
    <property type="project" value="TreeGrafter"/>
</dbReference>
<dbReference type="InterPro" id="IPR019389">
    <property type="entry name" value="Selenoprotein_T"/>
</dbReference>
<dbReference type="EMBL" id="LR899009">
    <property type="protein sequence ID" value="CAD7078709.1"/>
    <property type="molecule type" value="Genomic_DNA"/>
</dbReference>
<protein>
    <recommendedName>
        <fullName evidence="7">SelT-like protein</fullName>
    </recommendedName>
</protein>
<dbReference type="Pfam" id="PF10262">
    <property type="entry name" value="Rdx"/>
    <property type="match status" value="1"/>
</dbReference>
<reference evidence="5 6" key="1">
    <citation type="submission" date="2020-11" db="EMBL/GenBank/DDBJ databases">
        <authorList>
            <person name="Wallbank WR R."/>
            <person name="Pardo Diaz C."/>
            <person name="Kozak K."/>
            <person name="Martin S."/>
            <person name="Jiggins C."/>
            <person name="Moest M."/>
            <person name="Warren A I."/>
            <person name="Generalovic N T."/>
            <person name="Byers J.R.P. K."/>
            <person name="Montejo-Kovacevich G."/>
            <person name="Yen C E."/>
        </authorList>
    </citation>
    <scope>NUCLEOTIDE SEQUENCE [LARGE SCALE GENOMIC DNA]</scope>
</reference>
<dbReference type="OMA" id="SWWSHLQ"/>
<dbReference type="SUPFAM" id="SSF52833">
    <property type="entry name" value="Thioredoxin-like"/>
    <property type="match status" value="1"/>
</dbReference>
<name>A0A7R8UDT5_HERIL</name>